<dbReference type="NCBIfam" id="TIGR01730">
    <property type="entry name" value="RND_mfp"/>
    <property type="match status" value="1"/>
</dbReference>
<evidence type="ECO:0000256" key="3">
    <source>
        <dbReference type="SAM" id="Phobius"/>
    </source>
</evidence>
<gene>
    <name evidence="5" type="ORF">HYZ11_08015</name>
</gene>
<comment type="caution">
    <text evidence="5">The sequence shown here is derived from an EMBL/GenBank/DDBJ whole genome shotgun (WGS) entry which is preliminary data.</text>
</comment>
<keyword evidence="3" id="KW-0812">Transmembrane</keyword>
<sequence>MNLRLDQNRHFVLAAAGVLLAGLLISFVLIRSRPTPVVTRPEAEGRLVRGMRLERKEKALWVTGYGTVRPKTEVQLVPEVSGRFIRRSAGLRSGGFIQKGELLFEVDPRDYELAVAQRQAQIAQLEADIQRLNQEEKNNRTALKIAERQLKLVGTELERNRKLRQEGVVSPTQFENTLQAFLRQEQLALQSRTALDLIPPQLAQKRAALRVSQAQLEEARLALERTKYHAPFDGRVRQAKIEVGDYVRAGQSIGAIHDMSVVEIPVSVPVEDARWAFRRTEGVVQFPRSREEVQQFFPSAEVLWNRFGQDFRWEGQVTVVEAGLDEATRAVTLIVEVPEPLKDWAPGRHPPLIAGMFVQARIRGITVRDVFVIPRTALHADDVVHVLNDGRLDIRKVQVLRKDESEAVVQNGVREGEWVILSPIPEPVPGLKLRLADGNRAGERKR</sequence>
<dbReference type="Proteomes" id="UP000782312">
    <property type="component" value="Unassembled WGS sequence"/>
</dbReference>
<comment type="similarity">
    <text evidence="1">Belongs to the membrane fusion protein (MFP) (TC 8.A.1) family.</text>
</comment>
<evidence type="ECO:0000256" key="1">
    <source>
        <dbReference type="ARBA" id="ARBA00009477"/>
    </source>
</evidence>
<dbReference type="InterPro" id="IPR006143">
    <property type="entry name" value="RND_pump_MFP"/>
</dbReference>
<dbReference type="Gene3D" id="2.40.30.170">
    <property type="match status" value="1"/>
</dbReference>
<dbReference type="GO" id="GO:0015562">
    <property type="term" value="F:efflux transmembrane transporter activity"/>
    <property type="evidence" value="ECO:0007669"/>
    <property type="project" value="TreeGrafter"/>
</dbReference>
<evidence type="ECO:0000259" key="4">
    <source>
        <dbReference type="Pfam" id="PF25917"/>
    </source>
</evidence>
<dbReference type="SUPFAM" id="SSF111369">
    <property type="entry name" value="HlyD-like secretion proteins"/>
    <property type="match status" value="2"/>
</dbReference>
<protein>
    <submittedName>
        <fullName evidence="5">Efflux RND transporter periplasmic adaptor subunit</fullName>
    </submittedName>
</protein>
<name>A0A932I0H9_UNCTE</name>
<dbReference type="EMBL" id="JACPUR010000017">
    <property type="protein sequence ID" value="MBI3127532.1"/>
    <property type="molecule type" value="Genomic_DNA"/>
</dbReference>
<dbReference type="PANTHER" id="PTHR30469">
    <property type="entry name" value="MULTIDRUG RESISTANCE PROTEIN MDTA"/>
    <property type="match status" value="1"/>
</dbReference>
<dbReference type="GO" id="GO:1990281">
    <property type="term" value="C:efflux pump complex"/>
    <property type="evidence" value="ECO:0007669"/>
    <property type="project" value="TreeGrafter"/>
</dbReference>
<feature type="domain" description="Multidrug resistance protein MdtA-like barrel-sandwich hybrid" evidence="4">
    <location>
        <begin position="74"/>
        <end position="256"/>
    </location>
</feature>
<dbReference type="Gene3D" id="1.10.287.470">
    <property type="entry name" value="Helix hairpin bin"/>
    <property type="match status" value="1"/>
</dbReference>
<keyword evidence="2" id="KW-0175">Coiled coil</keyword>
<evidence type="ECO:0000256" key="2">
    <source>
        <dbReference type="SAM" id="Coils"/>
    </source>
</evidence>
<keyword evidence="3" id="KW-0472">Membrane</keyword>
<evidence type="ECO:0000313" key="6">
    <source>
        <dbReference type="Proteomes" id="UP000782312"/>
    </source>
</evidence>
<keyword evidence="3" id="KW-1133">Transmembrane helix</keyword>
<accession>A0A932I0H9</accession>
<dbReference type="InterPro" id="IPR058625">
    <property type="entry name" value="MdtA-like_BSH"/>
</dbReference>
<dbReference type="Gene3D" id="2.40.420.20">
    <property type="match status" value="1"/>
</dbReference>
<reference evidence="5" key="1">
    <citation type="submission" date="2020-07" db="EMBL/GenBank/DDBJ databases">
        <title>Huge and variable diversity of episymbiotic CPR bacteria and DPANN archaea in groundwater ecosystems.</title>
        <authorList>
            <person name="He C.Y."/>
            <person name="Keren R."/>
            <person name="Whittaker M."/>
            <person name="Farag I.F."/>
            <person name="Doudna J."/>
            <person name="Cate J.H.D."/>
            <person name="Banfield J.F."/>
        </authorList>
    </citation>
    <scope>NUCLEOTIDE SEQUENCE</scope>
    <source>
        <strain evidence="5">NC_groundwater_763_Ag_S-0.2um_68_21</strain>
    </source>
</reference>
<dbReference type="Pfam" id="PF25917">
    <property type="entry name" value="BSH_RND"/>
    <property type="match status" value="1"/>
</dbReference>
<organism evidence="5 6">
    <name type="scientific">Tectimicrobiota bacterium</name>
    <dbReference type="NCBI Taxonomy" id="2528274"/>
    <lineage>
        <taxon>Bacteria</taxon>
        <taxon>Pseudomonadati</taxon>
        <taxon>Nitrospinota/Tectimicrobiota group</taxon>
        <taxon>Candidatus Tectimicrobiota</taxon>
    </lineage>
</organism>
<proteinExistence type="inferred from homology"/>
<dbReference type="Gene3D" id="2.40.50.100">
    <property type="match status" value="1"/>
</dbReference>
<feature type="coiled-coil region" evidence="2">
    <location>
        <begin position="115"/>
        <end position="149"/>
    </location>
</feature>
<dbReference type="PANTHER" id="PTHR30469:SF36">
    <property type="entry name" value="BLL3903 PROTEIN"/>
    <property type="match status" value="1"/>
</dbReference>
<dbReference type="AlphaFoldDB" id="A0A932I0H9"/>
<feature type="transmembrane region" description="Helical" evidence="3">
    <location>
        <begin position="12"/>
        <end position="30"/>
    </location>
</feature>
<evidence type="ECO:0000313" key="5">
    <source>
        <dbReference type="EMBL" id="MBI3127532.1"/>
    </source>
</evidence>